<dbReference type="Proteomes" id="UP000274429">
    <property type="component" value="Unassembled WGS sequence"/>
</dbReference>
<reference evidence="2 3" key="2">
    <citation type="submission" date="2018-11" db="EMBL/GenBank/DDBJ databases">
        <authorList>
            <consortium name="Pathogen Informatics"/>
        </authorList>
    </citation>
    <scope>NUCLEOTIDE SEQUENCE [LARGE SCALE GENOMIC DNA]</scope>
</reference>
<keyword evidence="1" id="KW-0732">Signal</keyword>
<evidence type="ECO:0000313" key="2">
    <source>
        <dbReference type="EMBL" id="VDM36077.1"/>
    </source>
</evidence>
<dbReference type="WBParaSite" id="TTAC_0001111401-mRNA-1">
    <property type="protein sequence ID" value="TTAC_0001111401-mRNA-1"/>
    <property type="gene ID" value="TTAC_0001111401"/>
</dbReference>
<feature type="chain" id="PRO_5043133317" evidence="1">
    <location>
        <begin position="32"/>
        <end position="141"/>
    </location>
</feature>
<keyword evidence="3" id="KW-1185">Reference proteome</keyword>
<evidence type="ECO:0000313" key="3">
    <source>
        <dbReference type="Proteomes" id="UP000274429"/>
    </source>
</evidence>
<gene>
    <name evidence="2" type="ORF">TTAC_LOCUS11097</name>
</gene>
<sequence length="141" mass="15875">MAYFAVNDRHVWWIPPSFLPSLLVLLHSVSSQHPSPFHLGGLFFNISTGIVAGAELVPFNGTSMGEGTLAKWVRLELHHDEAFCHCVLCVRRPRRVILKRVVIEDLSLYLARSPIPPKVALVPKLRPALSVYMKALYQHRG</sequence>
<protein>
    <submittedName>
        <fullName evidence="4">SOCS box domain-containing protein</fullName>
    </submittedName>
</protein>
<evidence type="ECO:0000256" key="1">
    <source>
        <dbReference type="SAM" id="SignalP"/>
    </source>
</evidence>
<feature type="signal peptide" evidence="1">
    <location>
        <begin position="1"/>
        <end position="31"/>
    </location>
</feature>
<organism evidence="4">
    <name type="scientific">Hydatigena taeniaeformis</name>
    <name type="common">Feline tapeworm</name>
    <name type="synonym">Taenia taeniaeformis</name>
    <dbReference type="NCBI Taxonomy" id="6205"/>
    <lineage>
        <taxon>Eukaryota</taxon>
        <taxon>Metazoa</taxon>
        <taxon>Spiralia</taxon>
        <taxon>Lophotrochozoa</taxon>
        <taxon>Platyhelminthes</taxon>
        <taxon>Cestoda</taxon>
        <taxon>Eucestoda</taxon>
        <taxon>Cyclophyllidea</taxon>
        <taxon>Taeniidae</taxon>
        <taxon>Hydatigera</taxon>
    </lineage>
</organism>
<dbReference type="EMBL" id="UYWX01022954">
    <property type="protein sequence ID" value="VDM36077.1"/>
    <property type="molecule type" value="Genomic_DNA"/>
</dbReference>
<evidence type="ECO:0000313" key="4">
    <source>
        <dbReference type="WBParaSite" id="TTAC_0001111401-mRNA-1"/>
    </source>
</evidence>
<dbReference type="AlphaFoldDB" id="A0A0R3XC37"/>
<reference evidence="4" key="1">
    <citation type="submission" date="2017-02" db="UniProtKB">
        <authorList>
            <consortium name="WormBaseParasite"/>
        </authorList>
    </citation>
    <scope>IDENTIFICATION</scope>
</reference>
<name>A0A0R3XC37_HYDTA</name>
<proteinExistence type="predicted"/>
<accession>A0A0R3XC37</accession>